<protein>
    <recommendedName>
        <fullName evidence="5">adenine phosphoribosyltransferase</fullName>
        <ecNumber evidence="5">2.4.2.7</ecNumber>
    </recommendedName>
</protein>
<evidence type="ECO:0000256" key="3">
    <source>
        <dbReference type="ARBA" id="ARBA00004659"/>
    </source>
</evidence>
<feature type="domain" description="Phosphoribosyltransferase" evidence="10">
    <location>
        <begin position="54"/>
        <end position="158"/>
    </location>
</feature>
<evidence type="ECO:0000256" key="1">
    <source>
        <dbReference type="ARBA" id="ARBA00000868"/>
    </source>
</evidence>
<evidence type="ECO:0000256" key="4">
    <source>
        <dbReference type="ARBA" id="ARBA00008391"/>
    </source>
</evidence>
<dbReference type="InterPro" id="IPR029057">
    <property type="entry name" value="PRTase-like"/>
</dbReference>
<comment type="catalytic activity">
    <reaction evidence="1">
        <text>AMP + diphosphate = 5-phospho-alpha-D-ribose 1-diphosphate + adenine</text>
        <dbReference type="Rhea" id="RHEA:16609"/>
        <dbReference type="ChEBI" id="CHEBI:16708"/>
        <dbReference type="ChEBI" id="CHEBI:33019"/>
        <dbReference type="ChEBI" id="CHEBI:58017"/>
        <dbReference type="ChEBI" id="CHEBI:456215"/>
        <dbReference type="EC" id="2.4.2.7"/>
    </reaction>
</comment>
<dbReference type="GO" id="GO:0005737">
    <property type="term" value="C:cytoplasm"/>
    <property type="evidence" value="ECO:0007669"/>
    <property type="project" value="UniProtKB-SubCell"/>
</dbReference>
<evidence type="ECO:0000313" key="11">
    <source>
        <dbReference type="EMBL" id="OPX56739.1"/>
    </source>
</evidence>
<comment type="subcellular location">
    <subcellularLocation>
        <location evidence="2">Cytoplasm</location>
    </subcellularLocation>
</comment>
<proteinExistence type="inferred from homology"/>
<evidence type="ECO:0000259" key="10">
    <source>
        <dbReference type="Pfam" id="PF00156"/>
    </source>
</evidence>
<evidence type="ECO:0000256" key="8">
    <source>
        <dbReference type="ARBA" id="ARBA00022679"/>
    </source>
</evidence>
<reference evidence="11 12" key="1">
    <citation type="submission" date="2017-01" db="EMBL/GenBank/DDBJ databases">
        <title>Genome Sequencing of a Marine Spirillum, Oceanospirillum multiglobuliferum ATCC 33336, from Japan.</title>
        <authorList>
            <person name="Carney J.G."/>
            <person name="Trachtenberg A.M."/>
            <person name="Rheaume B.A."/>
            <person name="Linnane J.D."/>
            <person name="Pitts N.L."/>
            <person name="Mykles D.L."/>
            <person name="Maclea K.S."/>
        </authorList>
    </citation>
    <scope>NUCLEOTIDE SEQUENCE [LARGE SCALE GENOMIC DNA]</scope>
    <source>
        <strain evidence="11 12">ATCC 33336</strain>
    </source>
</reference>
<dbReference type="GO" id="GO:0016208">
    <property type="term" value="F:AMP binding"/>
    <property type="evidence" value="ECO:0007669"/>
    <property type="project" value="TreeGrafter"/>
</dbReference>
<comment type="similarity">
    <text evidence="4">Belongs to the purine/pyrimidine phosphoribosyltransferase family.</text>
</comment>
<keyword evidence="7" id="KW-0328">Glycosyltransferase</keyword>
<dbReference type="GO" id="GO:0044209">
    <property type="term" value="P:AMP salvage"/>
    <property type="evidence" value="ECO:0007669"/>
    <property type="project" value="TreeGrafter"/>
</dbReference>
<accession>A0A1T4LA97</accession>
<evidence type="ECO:0000256" key="2">
    <source>
        <dbReference type="ARBA" id="ARBA00004496"/>
    </source>
</evidence>
<dbReference type="InterPro" id="IPR050054">
    <property type="entry name" value="UPRTase/APRTase"/>
</dbReference>
<dbReference type="EMBL" id="MTSM01000002">
    <property type="protein sequence ID" value="OPX56739.1"/>
    <property type="molecule type" value="Genomic_DNA"/>
</dbReference>
<evidence type="ECO:0000256" key="6">
    <source>
        <dbReference type="ARBA" id="ARBA00022490"/>
    </source>
</evidence>
<dbReference type="Gene3D" id="3.40.50.2020">
    <property type="match status" value="1"/>
</dbReference>
<evidence type="ECO:0000256" key="5">
    <source>
        <dbReference type="ARBA" id="ARBA00011893"/>
    </source>
</evidence>
<dbReference type="GO" id="GO:0002055">
    <property type="term" value="F:adenine binding"/>
    <property type="evidence" value="ECO:0007669"/>
    <property type="project" value="TreeGrafter"/>
</dbReference>
<keyword evidence="6" id="KW-0963">Cytoplasm</keyword>
<dbReference type="GO" id="GO:0006166">
    <property type="term" value="P:purine ribonucleoside salvage"/>
    <property type="evidence" value="ECO:0007669"/>
    <property type="project" value="UniProtKB-KW"/>
</dbReference>
<sequence>MIIDELYLKKLISNVPNYPKKGQTFRDLSPLLADPKALQLVCDLLIHRYIGSPISQIVTVSDSGLLPASILAYRLQKPLVRIRAPEQLPHAEHIESFRNNTGEHQLAISKAALSPQDIVLLVDDAIASGNSMLAAATLVTRFGVQIHEACTLVDLPDEGGRARLEELDVPLYALLTFA</sequence>
<dbReference type="CDD" id="cd06223">
    <property type="entry name" value="PRTases_typeI"/>
    <property type="match status" value="1"/>
</dbReference>
<dbReference type="GO" id="GO:0006168">
    <property type="term" value="P:adenine salvage"/>
    <property type="evidence" value="ECO:0007669"/>
    <property type="project" value="TreeGrafter"/>
</dbReference>
<dbReference type="OrthoDB" id="9803963at2"/>
<evidence type="ECO:0000256" key="7">
    <source>
        <dbReference type="ARBA" id="ARBA00022676"/>
    </source>
</evidence>
<comment type="caution">
    <text evidence="11">The sequence shown here is derived from an EMBL/GenBank/DDBJ whole genome shotgun (WGS) entry which is preliminary data.</text>
</comment>
<dbReference type="Pfam" id="PF00156">
    <property type="entry name" value="Pribosyltran"/>
    <property type="match status" value="1"/>
</dbReference>
<dbReference type="PANTHER" id="PTHR32315:SF3">
    <property type="entry name" value="ADENINE PHOSPHORIBOSYLTRANSFERASE"/>
    <property type="match status" value="1"/>
</dbReference>
<evidence type="ECO:0000256" key="9">
    <source>
        <dbReference type="ARBA" id="ARBA00022726"/>
    </source>
</evidence>
<dbReference type="PANTHER" id="PTHR32315">
    <property type="entry name" value="ADENINE PHOSPHORIBOSYLTRANSFERASE"/>
    <property type="match status" value="1"/>
</dbReference>
<organism evidence="11 12">
    <name type="scientific">Oceanospirillum multiglobuliferum</name>
    <dbReference type="NCBI Taxonomy" id="64969"/>
    <lineage>
        <taxon>Bacteria</taxon>
        <taxon>Pseudomonadati</taxon>
        <taxon>Pseudomonadota</taxon>
        <taxon>Gammaproteobacteria</taxon>
        <taxon>Oceanospirillales</taxon>
        <taxon>Oceanospirillaceae</taxon>
        <taxon>Oceanospirillum</taxon>
    </lineage>
</organism>
<dbReference type="EC" id="2.4.2.7" evidence="5"/>
<dbReference type="STRING" id="64969.SAMN02745127_00376"/>
<dbReference type="GO" id="GO:0003999">
    <property type="term" value="F:adenine phosphoribosyltransferase activity"/>
    <property type="evidence" value="ECO:0007669"/>
    <property type="project" value="UniProtKB-EC"/>
</dbReference>
<comment type="pathway">
    <text evidence="3">Purine metabolism; AMP biosynthesis via salvage pathway; AMP from adenine: step 1/1.</text>
</comment>
<dbReference type="SUPFAM" id="SSF53271">
    <property type="entry name" value="PRTase-like"/>
    <property type="match status" value="1"/>
</dbReference>
<dbReference type="InterPro" id="IPR000836">
    <property type="entry name" value="PRTase_dom"/>
</dbReference>
<keyword evidence="9" id="KW-0660">Purine salvage</keyword>
<name>A0A1T4LA97_9GAMM</name>
<dbReference type="RefSeq" id="WP_078743996.1">
    <property type="nucleotide sequence ID" value="NZ_FUXG01000002.1"/>
</dbReference>
<evidence type="ECO:0000313" key="12">
    <source>
        <dbReference type="Proteomes" id="UP000191418"/>
    </source>
</evidence>
<gene>
    <name evidence="11" type="ORF">BTE48_02320</name>
</gene>
<keyword evidence="8" id="KW-0808">Transferase</keyword>
<keyword evidence="12" id="KW-1185">Reference proteome</keyword>
<dbReference type="Proteomes" id="UP000191418">
    <property type="component" value="Unassembled WGS sequence"/>
</dbReference>
<dbReference type="AlphaFoldDB" id="A0A1T4LA97"/>